<evidence type="ECO:0000313" key="4">
    <source>
        <dbReference type="Proteomes" id="UP001217089"/>
    </source>
</evidence>
<dbReference type="PANTHER" id="PTHR24114:SF50">
    <property type="entry name" value="RNI-LIKE PROTEIN"/>
    <property type="match status" value="1"/>
</dbReference>
<dbReference type="PROSITE" id="PS50222">
    <property type="entry name" value="EF_HAND_2"/>
    <property type="match status" value="1"/>
</dbReference>
<dbReference type="InterPro" id="IPR052394">
    <property type="entry name" value="LRR-containing"/>
</dbReference>
<dbReference type="InterPro" id="IPR032675">
    <property type="entry name" value="LRR_dom_sf"/>
</dbReference>
<organism evidence="3 4">
    <name type="scientific">Tegillarca granosa</name>
    <name type="common">Malaysian cockle</name>
    <name type="synonym">Anadara granosa</name>
    <dbReference type="NCBI Taxonomy" id="220873"/>
    <lineage>
        <taxon>Eukaryota</taxon>
        <taxon>Metazoa</taxon>
        <taxon>Spiralia</taxon>
        <taxon>Lophotrochozoa</taxon>
        <taxon>Mollusca</taxon>
        <taxon>Bivalvia</taxon>
        <taxon>Autobranchia</taxon>
        <taxon>Pteriomorphia</taxon>
        <taxon>Arcoida</taxon>
        <taxon>Arcoidea</taxon>
        <taxon>Arcidae</taxon>
        <taxon>Tegillarca</taxon>
    </lineage>
</organism>
<evidence type="ECO:0000256" key="1">
    <source>
        <dbReference type="SAM" id="MobiDB-lite"/>
    </source>
</evidence>
<comment type="caution">
    <text evidence="3">The sequence shown here is derived from an EMBL/GenBank/DDBJ whole genome shotgun (WGS) entry which is preliminary data.</text>
</comment>
<protein>
    <recommendedName>
        <fullName evidence="2">EF-hand domain-containing protein</fullName>
    </recommendedName>
</protein>
<evidence type="ECO:0000313" key="3">
    <source>
        <dbReference type="EMBL" id="KAJ8312569.1"/>
    </source>
</evidence>
<gene>
    <name evidence="3" type="ORF">KUTeg_009942</name>
</gene>
<dbReference type="Gene3D" id="3.80.10.10">
    <property type="entry name" value="Ribonuclease Inhibitor"/>
    <property type="match status" value="2"/>
</dbReference>
<feature type="domain" description="EF-hand" evidence="2">
    <location>
        <begin position="369"/>
        <end position="401"/>
    </location>
</feature>
<dbReference type="EMBL" id="JARBDR010000440">
    <property type="protein sequence ID" value="KAJ8312569.1"/>
    <property type="molecule type" value="Genomic_DNA"/>
</dbReference>
<name>A0ABQ9F5F9_TEGGR</name>
<dbReference type="InterPro" id="IPR011992">
    <property type="entry name" value="EF-hand-dom_pair"/>
</dbReference>
<dbReference type="Pfam" id="PF00560">
    <property type="entry name" value="LRR_1"/>
    <property type="match status" value="1"/>
</dbReference>
<proteinExistence type="predicted"/>
<dbReference type="SUPFAM" id="SSF52047">
    <property type="entry name" value="RNI-like"/>
    <property type="match status" value="1"/>
</dbReference>
<dbReference type="InterPro" id="IPR002048">
    <property type="entry name" value="EF_hand_dom"/>
</dbReference>
<dbReference type="Proteomes" id="UP001217089">
    <property type="component" value="Unassembled WGS sequence"/>
</dbReference>
<dbReference type="PANTHER" id="PTHR24114">
    <property type="entry name" value="LEUCINE RICH REPEAT FAMILY PROTEIN"/>
    <property type="match status" value="1"/>
</dbReference>
<dbReference type="InterPro" id="IPR001611">
    <property type="entry name" value="Leu-rich_rpt"/>
</dbReference>
<dbReference type="SUPFAM" id="SSF47473">
    <property type="entry name" value="EF-hand"/>
    <property type="match status" value="1"/>
</dbReference>
<reference evidence="3 4" key="1">
    <citation type="submission" date="2022-12" db="EMBL/GenBank/DDBJ databases">
        <title>Chromosome-level genome of Tegillarca granosa.</title>
        <authorList>
            <person name="Kim J."/>
        </authorList>
    </citation>
    <scope>NUCLEOTIDE SEQUENCE [LARGE SCALE GENOMIC DNA]</scope>
    <source>
        <strain evidence="3">Teg-2019</strain>
        <tissue evidence="3">Adductor muscle</tissue>
    </source>
</reference>
<sequence>MFKLFMANFYYFILQTVSRASSRKSRPASSGSHLTKHHASDSDSDDDVPKRKDITISDVDFSTVDILDEKAFDTDLEIEETTTTYDHTGRTSYIEGCKRIGVVPASYFLRHMHDSNLSMTHHGLGSEGMKAIARSLASNTTVLKLDLSDNWLGYHGGMSVCEMLKENCFITELNLSDNRLGAGCAEALSKTIIHNTTLTHITLSGNNFDDKAAVFLAEAINNNVALKKINLSWNGFGLEGSRTLGDALKANGTLEELDISNNRLTTECAVLIGKGLSANETLKILKMGKNPMQSSGCYGICAAILRNPNCILQQLDFTDILVNKDFEEVYKQVAEQLPNLKMKHGGMEPELKPKAKIHPMVKLNNYIKKNNLRLVDFFNKFDKDGSMSVTYDEFEQGLEVS</sequence>
<evidence type="ECO:0000259" key="2">
    <source>
        <dbReference type="PROSITE" id="PS50222"/>
    </source>
</evidence>
<dbReference type="Pfam" id="PF13516">
    <property type="entry name" value="LRR_6"/>
    <property type="match status" value="4"/>
</dbReference>
<feature type="region of interest" description="Disordered" evidence="1">
    <location>
        <begin position="23"/>
        <end position="49"/>
    </location>
</feature>
<dbReference type="SMART" id="SM00368">
    <property type="entry name" value="LRR_RI"/>
    <property type="match status" value="6"/>
</dbReference>
<keyword evidence="4" id="KW-1185">Reference proteome</keyword>
<accession>A0ABQ9F5F9</accession>